<reference evidence="1" key="1">
    <citation type="submission" date="2018-02" db="EMBL/GenBank/DDBJ databases">
        <title>Rhizophora mucronata_Transcriptome.</title>
        <authorList>
            <person name="Meera S.P."/>
            <person name="Sreeshan A."/>
            <person name="Augustine A."/>
        </authorList>
    </citation>
    <scope>NUCLEOTIDE SEQUENCE</scope>
    <source>
        <tissue evidence="1">Leaf</tissue>
    </source>
</reference>
<accession>A0A2P2QK57</accession>
<name>A0A2P2QK57_RHIMU</name>
<dbReference type="EMBL" id="GGEC01086783">
    <property type="protein sequence ID" value="MBX67267.1"/>
    <property type="molecule type" value="Transcribed_RNA"/>
</dbReference>
<evidence type="ECO:0000313" key="1">
    <source>
        <dbReference type="EMBL" id="MBX67267.1"/>
    </source>
</evidence>
<proteinExistence type="predicted"/>
<organism evidence="1">
    <name type="scientific">Rhizophora mucronata</name>
    <name type="common">Asiatic mangrove</name>
    <dbReference type="NCBI Taxonomy" id="61149"/>
    <lineage>
        <taxon>Eukaryota</taxon>
        <taxon>Viridiplantae</taxon>
        <taxon>Streptophyta</taxon>
        <taxon>Embryophyta</taxon>
        <taxon>Tracheophyta</taxon>
        <taxon>Spermatophyta</taxon>
        <taxon>Magnoliopsida</taxon>
        <taxon>eudicotyledons</taxon>
        <taxon>Gunneridae</taxon>
        <taxon>Pentapetalae</taxon>
        <taxon>rosids</taxon>
        <taxon>fabids</taxon>
        <taxon>Malpighiales</taxon>
        <taxon>Rhizophoraceae</taxon>
        <taxon>Rhizophora</taxon>
    </lineage>
</organism>
<protein>
    <submittedName>
        <fullName evidence="1">Uncharacterized protein</fullName>
    </submittedName>
</protein>
<sequence length="14" mass="1716">MSQEAKKIKKKIRK</sequence>